<dbReference type="STRING" id="351659.SAMN05421784_12143"/>
<evidence type="ECO:0000313" key="6">
    <source>
        <dbReference type="Proteomes" id="UP000242496"/>
    </source>
</evidence>
<evidence type="ECO:0000259" key="3">
    <source>
        <dbReference type="Pfam" id="PF06761"/>
    </source>
</evidence>
<dbReference type="InterPro" id="IPR017731">
    <property type="entry name" value="TssM1-like"/>
</dbReference>
<dbReference type="Gene3D" id="3.40.50.300">
    <property type="entry name" value="P-loop containing nucleotide triphosphate hydrolases"/>
    <property type="match status" value="1"/>
</dbReference>
<dbReference type="InterPro" id="IPR053156">
    <property type="entry name" value="T6SS_TssM-like"/>
</dbReference>
<evidence type="ECO:0000259" key="2">
    <source>
        <dbReference type="Pfam" id="PF06744"/>
    </source>
</evidence>
<feature type="domain" description="Type VI secretion system component TssM1 N-terminal" evidence="4">
    <location>
        <begin position="208"/>
        <end position="476"/>
    </location>
</feature>
<proteinExistence type="predicted"/>
<accession>A0A1I7IKQ6</accession>
<keyword evidence="1" id="KW-1133">Transmembrane helix</keyword>
<name>A0A1I7IKQ6_9GAMM</name>
<reference evidence="6" key="1">
    <citation type="submission" date="2016-10" db="EMBL/GenBank/DDBJ databases">
        <authorList>
            <person name="Varghese N."/>
            <person name="Submissions S."/>
        </authorList>
    </citation>
    <scope>NUCLEOTIDE SEQUENCE [LARGE SCALE GENOMIC DNA]</scope>
    <source>
        <strain evidence="6">DSM 18168</strain>
    </source>
</reference>
<dbReference type="Pfam" id="PF06744">
    <property type="entry name" value="IcmF_C"/>
    <property type="match status" value="1"/>
</dbReference>
<dbReference type="SUPFAM" id="SSF52540">
    <property type="entry name" value="P-loop containing nucleoside triphosphate hydrolases"/>
    <property type="match status" value="1"/>
</dbReference>
<feature type="transmembrane region" description="Helical" evidence="1">
    <location>
        <begin position="468"/>
        <end position="489"/>
    </location>
</feature>
<evidence type="ECO:0000259" key="4">
    <source>
        <dbReference type="Pfam" id="PF14331"/>
    </source>
</evidence>
<organism evidence="5 6">
    <name type="scientific">Xenorhabdus koppenhoeferi</name>
    <dbReference type="NCBI Taxonomy" id="351659"/>
    <lineage>
        <taxon>Bacteria</taxon>
        <taxon>Pseudomonadati</taxon>
        <taxon>Pseudomonadota</taxon>
        <taxon>Gammaproteobacteria</taxon>
        <taxon>Enterobacterales</taxon>
        <taxon>Morganellaceae</taxon>
        <taxon>Xenorhabdus</taxon>
    </lineage>
</organism>
<dbReference type="OrthoDB" id="9758229at2"/>
<dbReference type="RefSeq" id="WP_092551704.1">
    <property type="nucleotide sequence ID" value="NZ_CAWRBG010000047.1"/>
</dbReference>
<dbReference type="EMBL" id="FPBJ01000021">
    <property type="protein sequence ID" value="SFU73478.1"/>
    <property type="molecule type" value="Genomic_DNA"/>
</dbReference>
<evidence type="ECO:0000256" key="1">
    <source>
        <dbReference type="SAM" id="Phobius"/>
    </source>
</evidence>
<keyword evidence="6" id="KW-1185">Reference proteome</keyword>
<dbReference type="CDD" id="cd00882">
    <property type="entry name" value="Ras_like_GTPase"/>
    <property type="match status" value="1"/>
</dbReference>
<feature type="transmembrane region" description="Helical" evidence="1">
    <location>
        <begin position="12"/>
        <end position="33"/>
    </location>
</feature>
<dbReference type="PANTHER" id="PTHR36153">
    <property type="entry name" value="INNER MEMBRANE PROTEIN-RELATED"/>
    <property type="match status" value="1"/>
</dbReference>
<dbReference type="InterPro" id="IPR009612">
    <property type="entry name" value="IcmF-rel"/>
</dbReference>
<keyword evidence="1" id="KW-0472">Membrane</keyword>
<dbReference type="InterPro" id="IPR025743">
    <property type="entry name" value="TssM1_N"/>
</dbReference>
<protein>
    <submittedName>
        <fullName evidence="5">Type VI secretion system protein ImpL</fullName>
    </submittedName>
</protein>
<dbReference type="Proteomes" id="UP000242496">
    <property type="component" value="Unassembled WGS sequence"/>
</dbReference>
<sequence>MLNALISIFTSRLTWSLLGTTAISTLLWFFGPIISVGNIVPFKSITIRIMTIASLFLVWILSRLVPRLYRLWFNKKLENQLKVNQDKKTETKQNEKYITLAERFSDAAKLLKKAYFSGLYDKNKPHWTNLFSRQYIYQLPWYLVIGVPNSGKTTVLANSGLHFSLADYLGKSTLYNTHGMDDFNWWFTNNAVFLDTAGRYINQSNSHNQDANEWKNFILLLKKYRARQPVNGIIVTISVEDLLNPSTEARNKQAYVLSKRLSELNEKFKIQIPIYILITKSDLLKGFSAYFTHFDKTSREQIWGFNFPWKNKQRCDLNKVFEQQYNELQLRLDAELPYVLLNGHNLRQCTESYLFPQEVASLRPLIAQYLEIVFARSGFEIPCYPRGLYFTSGTQEGTSLDNVMAQFNQKLKLPIDNDSDLMSWGNDNGIIHAAPARQTYFLKSLLENIFQEAGIAGYNRWWIYRKRLLDGIGYIILIAILAFISKLFLTSYNNNNNYLMEIQSKIPVILNQGSELKKNPDNIYALLPLLNSLAHLDKNQNFSLDDPPLSYRMGLYSGEQVSKASLSLYNNALQTLLLPQIAKLITNQLHNEDGDDIERTYNTLKAYQMLYQTKYYDGKFLHNWVMQYLETHLDVDITQKQLKQINEHLSQLLDNQVVTSPFMFDNNLVKQKQALISKIPPAQRAYNYLKSKLLDDPDLAPVNLDTLAGPQARLVFSSVNRASFTNYIPGMFTPVGYQKGVDNDLDFFLKTLHSQDNWVLGTYARTLAIKEIKSFVKQLYINDYIFHWDQFLADIRLSNIDSLEQRTNTARLLSSSDSPLRNLVINISKNVTLNKTLLNKDNIAAKQLNKIVKRQSDKLTQLASKQPLASESQLVPKQILPDNQQEMPEQELKNHFAQITALVKNPDKKNNQKIPFDDTLKNISELYQYLTSVQSAIKTGMPFPPNDIITQLQAASERLPVPFRSMVYSLAVGASNDTQLNEMKNVARHLGAEIGTFCNQAIANRYPLTPNTSYDIRPDDMARMFAPETGLMDSFFQKNLMGKVDTTLQRWRFIPGVNGKPLPGGEALLRPFQQAQIIRNALFTSGTPTPLFKVMVRPVSMDNSILSMILDIDGQKLEYSHGPPFSQLISWPGPAKKNHIHIQLNLSNGTTENFSTSGFWALNRLLDLAKQPDNRNRDDPSYTDDMSLRAIFNIKGYTFSLDFIPNSVFNPFKLPVFSCPRSQNLAA</sequence>
<feature type="transmembrane region" description="Helical" evidence="1">
    <location>
        <begin position="45"/>
        <end position="65"/>
    </location>
</feature>
<dbReference type="Pfam" id="PF14331">
    <property type="entry name" value="IcmF-related_N"/>
    <property type="match status" value="1"/>
</dbReference>
<dbReference type="Pfam" id="PF06761">
    <property type="entry name" value="IcmF-related"/>
    <property type="match status" value="1"/>
</dbReference>
<dbReference type="InterPro" id="IPR010623">
    <property type="entry name" value="IcmF_C"/>
</dbReference>
<dbReference type="InterPro" id="IPR027417">
    <property type="entry name" value="P-loop_NTPase"/>
</dbReference>
<feature type="domain" description="Type VI secretion system IcmF C-terminal" evidence="2">
    <location>
        <begin position="1095"/>
        <end position="1179"/>
    </location>
</feature>
<feature type="domain" description="IcmF-related" evidence="3">
    <location>
        <begin position="527"/>
        <end position="831"/>
    </location>
</feature>
<keyword evidence="1" id="KW-0812">Transmembrane</keyword>
<dbReference type="PANTHER" id="PTHR36153:SF1">
    <property type="entry name" value="TYPE VI SECRETION SYSTEM COMPONENT TSSM1"/>
    <property type="match status" value="1"/>
</dbReference>
<evidence type="ECO:0000313" key="5">
    <source>
        <dbReference type="EMBL" id="SFU73478.1"/>
    </source>
</evidence>
<gene>
    <name evidence="5" type="ORF">SAMN05421784_12143</name>
</gene>
<dbReference type="AlphaFoldDB" id="A0A1I7IKQ6"/>
<dbReference type="NCBIfam" id="TIGR03348">
    <property type="entry name" value="VI_IcmF"/>
    <property type="match status" value="1"/>
</dbReference>